<dbReference type="RefSeq" id="WP_093478219.1">
    <property type="nucleotide sequence ID" value="NZ_FOUI01000016.1"/>
</dbReference>
<dbReference type="EMBL" id="FOUI01000016">
    <property type="protein sequence ID" value="SFM81472.1"/>
    <property type="molecule type" value="Genomic_DNA"/>
</dbReference>
<dbReference type="Pfam" id="PF02321">
    <property type="entry name" value="OEP"/>
    <property type="match status" value="1"/>
</dbReference>
<keyword evidence="10" id="KW-1185">Reference proteome</keyword>
<accession>A0A1I4TXJ8</accession>
<dbReference type="InterPro" id="IPR010131">
    <property type="entry name" value="MdtP/NodT-like"/>
</dbReference>
<keyword evidence="6" id="KW-0998">Cell outer membrane</keyword>
<proteinExistence type="inferred from homology"/>
<protein>
    <submittedName>
        <fullName evidence="9">Outer membrane protein TolC</fullName>
    </submittedName>
</protein>
<evidence type="ECO:0000256" key="5">
    <source>
        <dbReference type="ARBA" id="ARBA00023139"/>
    </source>
</evidence>
<keyword evidence="4" id="KW-0812">Transmembrane</keyword>
<evidence type="ECO:0000313" key="10">
    <source>
        <dbReference type="Proteomes" id="UP000243629"/>
    </source>
</evidence>
<evidence type="ECO:0000256" key="3">
    <source>
        <dbReference type="ARBA" id="ARBA00022452"/>
    </source>
</evidence>
<evidence type="ECO:0000256" key="6">
    <source>
        <dbReference type="ARBA" id="ARBA00023237"/>
    </source>
</evidence>
<keyword evidence="7" id="KW-0449">Lipoprotein</keyword>
<dbReference type="GO" id="GO:0016020">
    <property type="term" value="C:membrane"/>
    <property type="evidence" value="ECO:0007669"/>
    <property type="project" value="UniProtKB-SubCell"/>
</dbReference>
<evidence type="ECO:0000256" key="8">
    <source>
        <dbReference type="SAM" id="Coils"/>
    </source>
</evidence>
<dbReference type="SUPFAM" id="SSF56954">
    <property type="entry name" value="Outer membrane efflux proteins (OEP)"/>
    <property type="match status" value="1"/>
</dbReference>
<comment type="similarity">
    <text evidence="2">Belongs to the outer membrane factor (OMF) (TC 1.B.17) family.</text>
</comment>
<dbReference type="PANTHER" id="PTHR30203">
    <property type="entry name" value="OUTER MEMBRANE CATION EFFLUX PROTEIN"/>
    <property type="match status" value="1"/>
</dbReference>
<dbReference type="Gene3D" id="1.20.1600.10">
    <property type="entry name" value="Outer membrane efflux proteins (OEP)"/>
    <property type="match status" value="1"/>
</dbReference>
<dbReference type="GO" id="GO:0015562">
    <property type="term" value="F:efflux transmembrane transporter activity"/>
    <property type="evidence" value="ECO:0007669"/>
    <property type="project" value="InterPro"/>
</dbReference>
<keyword evidence="8" id="KW-0175">Coiled coil</keyword>
<dbReference type="STRING" id="1720063.SAMN05216217_11680"/>
<name>A0A1I4TXJ8_9GAMM</name>
<comment type="subcellular location">
    <subcellularLocation>
        <location evidence="1">Cell outer membrane</location>
    </subcellularLocation>
</comment>
<gene>
    <name evidence="9" type="ORF">SAMN05216217_11680</name>
</gene>
<dbReference type="Proteomes" id="UP000243629">
    <property type="component" value="Unassembled WGS sequence"/>
</dbReference>
<organism evidence="9 10">
    <name type="scientific">Halopseudomonas yangmingensis</name>
    <dbReference type="NCBI Taxonomy" id="1720063"/>
    <lineage>
        <taxon>Bacteria</taxon>
        <taxon>Pseudomonadati</taxon>
        <taxon>Pseudomonadota</taxon>
        <taxon>Gammaproteobacteria</taxon>
        <taxon>Pseudomonadales</taxon>
        <taxon>Pseudomonadaceae</taxon>
        <taxon>Halopseudomonas</taxon>
    </lineage>
</organism>
<evidence type="ECO:0000313" key="9">
    <source>
        <dbReference type="EMBL" id="SFM81472.1"/>
    </source>
</evidence>
<dbReference type="PANTHER" id="PTHR30203:SF24">
    <property type="entry name" value="BLR4935 PROTEIN"/>
    <property type="match status" value="1"/>
</dbReference>
<keyword evidence="3" id="KW-1134">Transmembrane beta strand</keyword>
<dbReference type="OrthoDB" id="5607838at2"/>
<evidence type="ECO:0000256" key="2">
    <source>
        <dbReference type="ARBA" id="ARBA00007613"/>
    </source>
</evidence>
<evidence type="ECO:0000256" key="4">
    <source>
        <dbReference type="ARBA" id="ARBA00022692"/>
    </source>
</evidence>
<sequence>MNAFLSRPQLPVLLVLALLPWTPLSALTLEQALQQAEREAPALQAWQLQQQAAGHDAEAAGQLPDPKLGFGLQNIPLQGDDRGRLNADGMSMQMLGLMQEVPNRARREAQRELAQATRQRMSAELAVQRLEVRLGMAEVWLRLRVVEQQLALFPQLLEQNRVLAAAVAARLRSGQGSLAEQPQVETERAQLEQRIEQLQAEQGALQAASRRWLQSPGLQQTLGNWPQWPVDEQQLRERLQQQPELARYQPLLQQGAAAVRLAEADRRPDWSWELAYQRRGAGLDDMFSVQVNLGLPLFTGSRQQPRIRARQAELAALELERDGQQYRLLAELDGELSEYRRLQLAVRRSDEQLLPLASRRAELALADYRSGRAGLEPLLAARSAQVETQLQHLQLQGQLASSQMRLQLGWGEH</sequence>
<reference evidence="10" key="1">
    <citation type="submission" date="2016-10" db="EMBL/GenBank/DDBJ databases">
        <authorList>
            <person name="Varghese N."/>
            <person name="Submissions S."/>
        </authorList>
    </citation>
    <scope>NUCLEOTIDE SEQUENCE [LARGE SCALE GENOMIC DNA]</scope>
    <source>
        <strain evidence="10">DSM 24213</strain>
    </source>
</reference>
<dbReference type="InterPro" id="IPR003423">
    <property type="entry name" value="OMP_efflux"/>
</dbReference>
<keyword evidence="5" id="KW-0564">Palmitate</keyword>
<keyword evidence="3" id="KW-0472">Membrane</keyword>
<evidence type="ECO:0000256" key="7">
    <source>
        <dbReference type="ARBA" id="ARBA00023288"/>
    </source>
</evidence>
<feature type="coiled-coil region" evidence="8">
    <location>
        <begin position="106"/>
        <end position="133"/>
    </location>
</feature>
<feature type="coiled-coil region" evidence="8">
    <location>
        <begin position="181"/>
        <end position="208"/>
    </location>
</feature>
<dbReference type="AlphaFoldDB" id="A0A1I4TXJ8"/>
<evidence type="ECO:0000256" key="1">
    <source>
        <dbReference type="ARBA" id="ARBA00004442"/>
    </source>
</evidence>